<dbReference type="EC" id="2.4.1.16" evidence="2"/>
<feature type="transmembrane region" description="Helical" evidence="14">
    <location>
        <begin position="304"/>
        <end position="323"/>
    </location>
</feature>
<feature type="transmembrane region" description="Helical" evidence="14">
    <location>
        <begin position="351"/>
        <end position="371"/>
    </location>
</feature>
<feature type="transmembrane region" description="Helical" evidence="14">
    <location>
        <begin position="210"/>
        <end position="235"/>
    </location>
</feature>
<comment type="caution">
    <text evidence="16">The sequence shown here is derived from an EMBL/GenBank/DDBJ whole genome shotgun (WGS) entry which is preliminary data.</text>
</comment>
<keyword evidence="7 14" id="KW-1133">Transmembrane helix</keyword>
<evidence type="ECO:0000256" key="8">
    <source>
        <dbReference type="ARBA" id="ARBA00023054"/>
    </source>
</evidence>
<feature type="domain" description="Chitin synthase chs-1/2 N-terminal putative transporter" evidence="15">
    <location>
        <begin position="100"/>
        <end position="369"/>
    </location>
</feature>
<dbReference type="EMBL" id="BLXT01004527">
    <property type="protein sequence ID" value="GFO14164.1"/>
    <property type="molecule type" value="Genomic_DNA"/>
</dbReference>
<feature type="transmembrane region" description="Helical" evidence="14">
    <location>
        <begin position="241"/>
        <end position="259"/>
    </location>
</feature>
<dbReference type="SUPFAM" id="SSF53448">
    <property type="entry name" value="Nucleotide-diphospho-sugar transferases"/>
    <property type="match status" value="1"/>
</dbReference>
<feature type="transmembrane region" description="Helical" evidence="14">
    <location>
        <begin position="951"/>
        <end position="976"/>
    </location>
</feature>
<evidence type="ECO:0000256" key="14">
    <source>
        <dbReference type="SAM" id="Phobius"/>
    </source>
</evidence>
<evidence type="ECO:0000256" key="6">
    <source>
        <dbReference type="ARBA" id="ARBA00022692"/>
    </source>
</evidence>
<comment type="subcellular location">
    <subcellularLocation>
        <location evidence="1">Cell membrane</location>
        <topology evidence="1">Multi-pass membrane protein</topology>
    </subcellularLocation>
</comment>
<feature type="compositionally biased region" description="Polar residues" evidence="13">
    <location>
        <begin position="1496"/>
        <end position="1507"/>
    </location>
</feature>
<reference evidence="16 17" key="1">
    <citation type="journal article" date="2021" name="Elife">
        <title>Chloroplast acquisition without the gene transfer in kleptoplastic sea slugs, Plakobranchus ocellatus.</title>
        <authorList>
            <person name="Maeda T."/>
            <person name="Takahashi S."/>
            <person name="Yoshida T."/>
            <person name="Shimamura S."/>
            <person name="Takaki Y."/>
            <person name="Nagai Y."/>
            <person name="Toyoda A."/>
            <person name="Suzuki Y."/>
            <person name="Arimoto A."/>
            <person name="Ishii H."/>
            <person name="Satoh N."/>
            <person name="Nishiyama T."/>
            <person name="Hasebe M."/>
            <person name="Maruyama T."/>
            <person name="Minagawa J."/>
            <person name="Obokata J."/>
            <person name="Shigenobu S."/>
        </authorList>
    </citation>
    <scope>NUCLEOTIDE SEQUENCE [LARGE SCALE GENOMIC DNA]</scope>
</reference>
<dbReference type="Proteomes" id="UP000735302">
    <property type="component" value="Unassembled WGS sequence"/>
</dbReference>
<evidence type="ECO:0000256" key="2">
    <source>
        <dbReference type="ARBA" id="ARBA00012543"/>
    </source>
</evidence>
<keyword evidence="5" id="KW-0808">Transferase</keyword>
<evidence type="ECO:0000313" key="17">
    <source>
        <dbReference type="Proteomes" id="UP000735302"/>
    </source>
</evidence>
<evidence type="ECO:0000256" key="4">
    <source>
        <dbReference type="ARBA" id="ARBA00022676"/>
    </source>
</evidence>
<feature type="compositionally biased region" description="Low complexity" evidence="13">
    <location>
        <begin position="1233"/>
        <end position="1244"/>
    </location>
</feature>
<feature type="transmembrane region" description="Helical" evidence="14">
    <location>
        <begin position="1013"/>
        <end position="1035"/>
    </location>
</feature>
<feature type="compositionally biased region" description="Polar residues" evidence="13">
    <location>
        <begin position="16"/>
        <end position="27"/>
    </location>
</feature>
<feature type="transmembrane region" description="Helical" evidence="14">
    <location>
        <begin position="416"/>
        <end position="433"/>
    </location>
</feature>
<evidence type="ECO:0000256" key="3">
    <source>
        <dbReference type="ARBA" id="ARBA00022475"/>
    </source>
</evidence>
<sequence length="1507" mass="171711">MKKRRGSIPSHAKGLFSQTQSDRNAFSDSAKDEHDVSSDSSEQVRRRPVPGRSNMVSRDSYSSLDSVDSKAPWKTWDVFRLVNRVKDVALDDHTISKCRKVLKVIVGLFLTFAVLACVLVGRSSLLLIAANIYKNTTLFCHELPGGRHFTFCSRVRPEKVSPGATVYRLSQNVEVRWIWAMFGLAVTPCIFTFFKCAWRVCFKNSRTPTWKAFVAILISETLHSIGLSLFAFQVLPNMDSLRGLVLTVGVACVPALLKLIDKEEEKGRGFFTYIGDLVALLIQMSLLLLWPIHFMALDQWPTEVWAVPVSLVLVSCGYWENYVNRFTAPLGGLGTALKDLKRHTRRTRTKIYLVVSLWKVLVTLVSMTAIISDFHGACARVLYLLGDNGETGPCPHLVYPIGVANVEAENYLEDPFWVMLVQIVAGLLCYTFSKTACKTMLQVGSFALPLTLSLPVLLGTFISECQAWRANHTQPYIGSMPSYLFWTCELNGDSNRYLNHLLTDYYYPVVVAWWLSFVWVTWHIWFPRVEKLAQTERLFVQPLYCAVFLEQFLLLNRRRDDRDKETKSEKKQALQFFLAEQERELQAGLKPRGSLRTDITPMIYVCATMWHETEKEMLQILTSIFRMDLDQVTRKHAFVFFDVVDPSYYEFEAHIFFDDAFEQHEDEEYEYLANRFVKSLVTVVDQAASAVHRVTVKMDPPTKYPTPYGGRLEWTLPGHNKLYVHLKDKTKIRHKKRWSQVMYMYYLLGHRLVAQKLPDARRKQTIADNTFLLTLDGDVDFKPSSVQLLVDRMRKNDRVGATCGRIHPIGSGPMVWYQKFEYAISHWLQKATEHMIGCVLCSPGCFSLFRASALMDDNVMRKYATTSTEARHYVQFDQGEDRWLCTLLLQQGYRVEYCAAADALTYCPEGFNEFYNQRRRWTPSTMANVLDLLRSWRLLIRINENFSALYVLYQLLLFVSSLLTPATIFLLIVGAFNTAFQEVDLVEALFINLSPVVFFLLLCFLTKSKVQLAVASVLSVGYALLMMVVVVGLVLEMKKDGICAPTTIFTICITSMFIISALMHPLEFSNLFHGLLYLLAVPSTSMLLMIYSIANLNVVAWGTREVTDTQLQAEQEDKASRKMKEGKFQSFLRLFHLNGQTQVTEDSDYGFSCGNLFKCLWCPREKPDTQAVNTATILDKLDTIEKTLASLTAGQSTDDSTASASATGEMAVSTDSDQEASVKRDQSGSDEVPTPNNTTAAPPADGTTKELGQDNVKQNPLFRETVSPYEAQYSPFWIQDPTLGRGNIRYLGTEEVRFWREVIEKYLHPIVMDKQRQQQLEDDLRNLRNKFSLMFFLLNALFVVVVFALQYTNAEEEGNGLAIPLPCKNDEGRNLTLEPISLIFMAIFGIALLVQFLAMFFHRMGTFLHIISSTEVNCMKLNQSELAALDISDKLELVQQMTTFQDDDEDTRSDITSTSRDTAADESSSNTDESPKLGRRRTVIRLTKKRSRQEQKGSNLNNKFMER</sequence>
<evidence type="ECO:0000313" key="16">
    <source>
        <dbReference type="EMBL" id="GFO14164.1"/>
    </source>
</evidence>
<dbReference type="GO" id="GO:0004100">
    <property type="term" value="F:chitin synthase activity"/>
    <property type="evidence" value="ECO:0007669"/>
    <property type="project" value="UniProtKB-EC"/>
</dbReference>
<keyword evidence="4" id="KW-0328">Glycosyltransferase</keyword>
<evidence type="ECO:0000256" key="10">
    <source>
        <dbReference type="ARBA" id="ARBA00023180"/>
    </source>
</evidence>
<dbReference type="Pfam" id="PF23000">
    <property type="entry name" value="ChitinSynthase_IV_N"/>
    <property type="match status" value="1"/>
</dbReference>
<name>A0AAV4B2A3_9GAST</name>
<dbReference type="InterPro" id="IPR055120">
    <property type="entry name" value="Chs-1/2_IV_N"/>
</dbReference>
<dbReference type="InterPro" id="IPR029044">
    <property type="entry name" value="Nucleotide-diphossugar_trans"/>
</dbReference>
<feature type="transmembrane region" description="Helical" evidence="14">
    <location>
        <begin position="988"/>
        <end position="1007"/>
    </location>
</feature>
<gene>
    <name evidence="16" type="ORF">PoB_004066900</name>
</gene>
<dbReference type="Pfam" id="PF03142">
    <property type="entry name" value="Chitin_synth_2"/>
    <property type="match status" value="1"/>
</dbReference>
<evidence type="ECO:0000256" key="11">
    <source>
        <dbReference type="ARBA" id="ARBA00046329"/>
    </source>
</evidence>
<feature type="transmembrane region" description="Helical" evidence="14">
    <location>
        <begin position="271"/>
        <end position="292"/>
    </location>
</feature>
<feature type="compositionally biased region" description="Basic and acidic residues" evidence="13">
    <location>
        <begin position="29"/>
        <end position="45"/>
    </location>
</feature>
<keyword evidence="10" id="KW-0325">Glycoprotein</keyword>
<feature type="region of interest" description="Disordered" evidence="13">
    <location>
        <begin position="1193"/>
        <end position="1257"/>
    </location>
</feature>
<dbReference type="PANTHER" id="PTHR22914:SF42">
    <property type="entry name" value="CHITIN SYNTHASE"/>
    <property type="match status" value="1"/>
</dbReference>
<feature type="transmembrane region" description="Helical" evidence="14">
    <location>
        <begin position="1075"/>
        <end position="1094"/>
    </location>
</feature>
<comment type="similarity">
    <text evidence="11">Belongs to the chitin synthase family. Class IV subfamily.</text>
</comment>
<feature type="compositionally biased region" description="Polar residues" evidence="13">
    <location>
        <begin position="54"/>
        <end position="66"/>
    </location>
</feature>
<dbReference type="PANTHER" id="PTHR22914">
    <property type="entry name" value="CHITIN SYNTHASE"/>
    <property type="match status" value="1"/>
</dbReference>
<dbReference type="CDD" id="cd04190">
    <property type="entry name" value="Chitin_synth_C"/>
    <property type="match status" value="1"/>
</dbReference>
<keyword evidence="9 14" id="KW-0472">Membrane</keyword>
<proteinExistence type="inferred from homology"/>
<evidence type="ECO:0000256" key="1">
    <source>
        <dbReference type="ARBA" id="ARBA00004651"/>
    </source>
</evidence>
<organism evidence="16 17">
    <name type="scientific">Plakobranchus ocellatus</name>
    <dbReference type="NCBI Taxonomy" id="259542"/>
    <lineage>
        <taxon>Eukaryota</taxon>
        <taxon>Metazoa</taxon>
        <taxon>Spiralia</taxon>
        <taxon>Lophotrochozoa</taxon>
        <taxon>Mollusca</taxon>
        <taxon>Gastropoda</taxon>
        <taxon>Heterobranchia</taxon>
        <taxon>Euthyneura</taxon>
        <taxon>Panpulmonata</taxon>
        <taxon>Sacoglossa</taxon>
        <taxon>Placobranchoidea</taxon>
        <taxon>Plakobranchidae</taxon>
        <taxon>Plakobranchus</taxon>
    </lineage>
</organism>
<keyword evidence="17" id="KW-1185">Reference proteome</keyword>
<feature type="transmembrane region" description="Helical" evidence="14">
    <location>
        <begin position="505"/>
        <end position="526"/>
    </location>
</feature>
<evidence type="ECO:0000256" key="5">
    <source>
        <dbReference type="ARBA" id="ARBA00022679"/>
    </source>
</evidence>
<evidence type="ECO:0000256" key="12">
    <source>
        <dbReference type="ARBA" id="ARBA00048014"/>
    </source>
</evidence>
<accession>A0AAV4B2A3</accession>
<protein>
    <recommendedName>
        <fullName evidence="2">chitin synthase</fullName>
        <ecNumber evidence="2">2.4.1.16</ecNumber>
    </recommendedName>
</protein>
<evidence type="ECO:0000259" key="15">
    <source>
        <dbReference type="Pfam" id="PF23000"/>
    </source>
</evidence>
<feature type="region of interest" description="Disordered" evidence="13">
    <location>
        <begin position="1488"/>
        <end position="1507"/>
    </location>
</feature>
<feature type="region of interest" description="Disordered" evidence="13">
    <location>
        <begin position="1"/>
        <end position="68"/>
    </location>
</feature>
<feature type="region of interest" description="Disordered" evidence="13">
    <location>
        <begin position="1443"/>
        <end position="1481"/>
    </location>
</feature>
<feature type="transmembrane region" description="Helical" evidence="14">
    <location>
        <begin position="1042"/>
        <end position="1063"/>
    </location>
</feature>
<evidence type="ECO:0000256" key="9">
    <source>
        <dbReference type="ARBA" id="ARBA00023136"/>
    </source>
</evidence>
<dbReference type="InterPro" id="IPR004835">
    <property type="entry name" value="Chitin_synth"/>
</dbReference>
<dbReference type="FunFam" id="3.90.550.10:FF:000139">
    <property type="entry name" value="Chitin synthase 8"/>
    <property type="match status" value="1"/>
</dbReference>
<feature type="compositionally biased region" description="Low complexity" evidence="13">
    <location>
        <begin position="1193"/>
        <end position="1208"/>
    </location>
</feature>
<evidence type="ECO:0000256" key="13">
    <source>
        <dbReference type="SAM" id="MobiDB-lite"/>
    </source>
</evidence>
<keyword evidence="8" id="KW-0175">Coiled coil</keyword>
<dbReference type="GO" id="GO:0006031">
    <property type="term" value="P:chitin biosynthetic process"/>
    <property type="evidence" value="ECO:0007669"/>
    <property type="project" value="TreeGrafter"/>
</dbReference>
<comment type="catalytic activity">
    <reaction evidence="12">
        <text>[(1-&gt;4)-N-acetyl-beta-D-glucosaminyl](n) + UDP-N-acetyl-alpha-D-glucosamine = [(1-&gt;4)-N-acetyl-beta-D-glucosaminyl](n+1) + UDP + H(+)</text>
        <dbReference type="Rhea" id="RHEA:16637"/>
        <dbReference type="Rhea" id="RHEA-COMP:9593"/>
        <dbReference type="Rhea" id="RHEA-COMP:9595"/>
        <dbReference type="ChEBI" id="CHEBI:15378"/>
        <dbReference type="ChEBI" id="CHEBI:17029"/>
        <dbReference type="ChEBI" id="CHEBI:57705"/>
        <dbReference type="ChEBI" id="CHEBI:58223"/>
        <dbReference type="EC" id="2.4.1.16"/>
    </reaction>
</comment>
<feature type="transmembrane region" description="Helical" evidence="14">
    <location>
        <begin position="104"/>
        <end position="129"/>
    </location>
</feature>
<evidence type="ECO:0000256" key="7">
    <source>
        <dbReference type="ARBA" id="ARBA00022989"/>
    </source>
</evidence>
<feature type="transmembrane region" description="Helical" evidence="14">
    <location>
        <begin position="1380"/>
        <end position="1401"/>
    </location>
</feature>
<keyword evidence="6 14" id="KW-0812">Transmembrane</keyword>
<feature type="transmembrane region" description="Helical" evidence="14">
    <location>
        <begin position="177"/>
        <end position="198"/>
    </location>
</feature>
<feature type="transmembrane region" description="Helical" evidence="14">
    <location>
        <begin position="1331"/>
        <end position="1351"/>
    </location>
</feature>
<keyword evidence="3" id="KW-1003">Cell membrane</keyword>
<dbReference type="Gene3D" id="3.90.550.10">
    <property type="entry name" value="Spore Coat Polysaccharide Biosynthesis Protein SpsA, Chain A"/>
    <property type="match status" value="1"/>
</dbReference>
<dbReference type="GO" id="GO:0005886">
    <property type="term" value="C:plasma membrane"/>
    <property type="evidence" value="ECO:0007669"/>
    <property type="project" value="UniProtKB-SubCell"/>
</dbReference>